<sequence>MDFLKPSTVLDLANIRDALVRMEDTIVFNLIERSQFYSSPSVYEPNKFKIPNFKGSFLDYTLLKTEITHSELRRYEAPDELSFFKKELPKPLLPPINYPKILTSYSKEINVNNEIKEYYVNKIVPVISARKGEQLENLGSCTLCDIDCLQSISRRIHFGRFVAEAKFQQETERFKKLILDKDITGLNEAITNQAVEDKILVRLIEKGKAYGTDPTLKYSQNIQSKVRPKLLAQIYKDWIIPLTKQVEIDYLLRRLEEPDTFETESAEEGDDSAA</sequence>
<evidence type="ECO:0000256" key="11">
    <source>
        <dbReference type="ARBA" id="ARBA00023222"/>
    </source>
</evidence>
<evidence type="ECO:0000256" key="6">
    <source>
        <dbReference type="ARBA" id="ARBA00022490"/>
    </source>
</evidence>
<dbReference type="Proteomes" id="UP000095038">
    <property type="component" value="Unassembled WGS sequence"/>
</dbReference>
<dbReference type="PANTHER" id="PTHR21145:SF12">
    <property type="entry name" value="CHORISMATE MUTASE"/>
    <property type="match status" value="1"/>
</dbReference>
<dbReference type="PIRSF" id="PIRSF017318">
    <property type="entry name" value="Chor_mut_AroQ_eu"/>
    <property type="match status" value="1"/>
</dbReference>
<dbReference type="Pfam" id="PF01817">
    <property type="entry name" value="CM_2"/>
    <property type="match status" value="1"/>
</dbReference>
<accession>A0A1D2VQE9</accession>
<comment type="catalytic activity">
    <reaction evidence="13">
        <text>chorismate = prephenate</text>
        <dbReference type="Rhea" id="RHEA:13897"/>
        <dbReference type="ChEBI" id="CHEBI:29748"/>
        <dbReference type="ChEBI" id="CHEBI:29934"/>
        <dbReference type="EC" id="5.4.99.5"/>
    </reaction>
    <physiologicalReaction direction="left-to-right" evidence="13">
        <dbReference type="Rhea" id="RHEA:13898"/>
    </physiologicalReaction>
</comment>
<gene>
    <name evidence="17" type="ORF">ASCRUDRAFT_73600</name>
</gene>
<keyword evidence="11" id="KW-0584">Phenylalanine biosynthesis</keyword>
<evidence type="ECO:0000256" key="5">
    <source>
        <dbReference type="ARBA" id="ARBA00020296"/>
    </source>
</evidence>
<dbReference type="AlphaFoldDB" id="A0A1D2VQE9"/>
<dbReference type="InterPro" id="IPR037039">
    <property type="entry name" value="CM_AroQ_sf_eucaryotic"/>
</dbReference>
<dbReference type="InParanoid" id="A0A1D2VQE9"/>
<evidence type="ECO:0000256" key="3">
    <source>
        <dbReference type="ARBA" id="ARBA00011738"/>
    </source>
</evidence>
<dbReference type="FunCoup" id="A0A1D2VQE9">
    <property type="interactions" value="178"/>
</dbReference>
<evidence type="ECO:0000256" key="2">
    <source>
        <dbReference type="ARBA" id="ARBA00004817"/>
    </source>
</evidence>
<dbReference type="OrthoDB" id="191918at2759"/>
<evidence type="ECO:0000256" key="14">
    <source>
        <dbReference type="ARBA" id="ARBA00055515"/>
    </source>
</evidence>
<dbReference type="UniPathway" id="UPA00120">
    <property type="reaction ID" value="UER00203"/>
</dbReference>
<feature type="domain" description="Chorismate mutase" evidence="16">
    <location>
        <begin position="144"/>
        <end position="247"/>
    </location>
</feature>
<dbReference type="GO" id="GO:0004106">
    <property type="term" value="F:chorismate mutase activity"/>
    <property type="evidence" value="ECO:0007669"/>
    <property type="project" value="UniProtKB-UniRule"/>
</dbReference>
<keyword evidence="6" id="KW-0963">Cytoplasm</keyword>
<dbReference type="InterPro" id="IPR008238">
    <property type="entry name" value="Chorismate_mutase_AroQ_euk"/>
</dbReference>
<evidence type="ECO:0000313" key="18">
    <source>
        <dbReference type="Proteomes" id="UP000095038"/>
    </source>
</evidence>
<proteinExistence type="predicted"/>
<evidence type="ECO:0000256" key="15">
    <source>
        <dbReference type="PIRNR" id="PIRNR017318"/>
    </source>
</evidence>
<dbReference type="GeneID" id="30965997"/>
<evidence type="ECO:0000256" key="7">
    <source>
        <dbReference type="ARBA" id="ARBA00022498"/>
    </source>
</evidence>
<dbReference type="GO" id="GO:0009094">
    <property type="term" value="P:L-phenylalanine biosynthetic process"/>
    <property type="evidence" value="ECO:0007669"/>
    <property type="project" value="UniProtKB-KW"/>
</dbReference>
<name>A0A1D2VQE9_9ASCO</name>
<comment type="subcellular location">
    <subcellularLocation>
        <location evidence="1">Cytoplasm</location>
    </subcellularLocation>
</comment>
<keyword evidence="8" id="KW-0021">Allosteric enzyme</keyword>
<keyword evidence="18" id="KW-1185">Reference proteome</keyword>
<dbReference type="STRING" id="1344418.A0A1D2VQE9"/>
<dbReference type="FunFam" id="1.10.590.10:FF:000002">
    <property type="entry name" value="Chorismate mutase"/>
    <property type="match status" value="1"/>
</dbReference>
<dbReference type="InterPro" id="IPR002701">
    <property type="entry name" value="CM_II_prokaryot"/>
</dbReference>
<evidence type="ECO:0000256" key="1">
    <source>
        <dbReference type="ARBA" id="ARBA00004496"/>
    </source>
</evidence>
<dbReference type="GO" id="GO:0046417">
    <property type="term" value="P:chorismate metabolic process"/>
    <property type="evidence" value="ECO:0007669"/>
    <property type="project" value="InterPro"/>
</dbReference>
<keyword evidence="12 15" id="KW-0413">Isomerase</keyword>
<dbReference type="NCBIfam" id="TIGR01802">
    <property type="entry name" value="CM_pl-yst"/>
    <property type="match status" value="1"/>
</dbReference>
<dbReference type="PANTHER" id="PTHR21145">
    <property type="entry name" value="CHORISMATE MUTASE"/>
    <property type="match status" value="1"/>
</dbReference>
<keyword evidence="10 15" id="KW-0057">Aromatic amino acid biosynthesis</keyword>
<comment type="subunit">
    <text evidence="3">Homodimer.</text>
</comment>
<organism evidence="17 18">
    <name type="scientific">Ascoidea rubescens DSM 1968</name>
    <dbReference type="NCBI Taxonomy" id="1344418"/>
    <lineage>
        <taxon>Eukaryota</taxon>
        <taxon>Fungi</taxon>
        <taxon>Dikarya</taxon>
        <taxon>Ascomycota</taxon>
        <taxon>Saccharomycotina</taxon>
        <taxon>Saccharomycetes</taxon>
        <taxon>Ascoideaceae</taxon>
        <taxon>Ascoidea</taxon>
    </lineage>
</organism>
<dbReference type="EC" id="5.4.99.5" evidence="4 15"/>
<dbReference type="InterPro" id="IPR036263">
    <property type="entry name" value="Chorismate_II_sf"/>
</dbReference>
<evidence type="ECO:0000256" key="10">
    <source>
        <dbReference type="ARBA" id="ARBA00023141"/>
    </source>
</evidence>
<comment type="pathway">
    <text evidence="2">Metabolic intermediate biosynthesis; prephenate biosynthesis; prephenate from chorismate: step 1/1.</text>
</comment>
<reference evidence="18" key="1">
    <citation type="submission" date="2016-05" db="EMBL/GenBank/DDBJ databases">
        <title>Comparative genomics of biotechnologically important yeasts.</title>
        <authorList>
            <consortium name="DOE Joint Genome Institute"/>
            <person name="Riley R."/>
            <person name="Haridas S."/>
            <person name="Wolfe K.H."/>
            <person name="Lopes M.R."/>
            <person name="Hittinger C.T."/>
            <person name="Goker M."/>
            <person name="Salamov A."/>
            <person name="Wisecaver J."/>
            <person name="Long T.M."/>
            <person name="Aerts A.L."/>
            <person name="Barry K."/>
            <person name="Choi C."/>
            <person name="Clum A."/>
            <person name="Coughlan A.Y."/>
            <person name="Deshpande S."/>
            <person name="Douglass A.P."/>
            <person name="Hanson S.J."/>
            <person name="Klenk H.-P."/>
            <person name="Labutti K."/>
            <person name="Lapidus A."/>
            <person name="Lindquist E."/>
            <person name="Lipzen A."/>
            <person name="Meier-Kolthoff J.P."/>
            <person name="Ohm R.A."/>
            <person name="Otillar R.P."/>
            <person name="Pangilinan J."/>
            <person name="Peng Y."/>
            <person name="Rokas A."/>
            <person name="Rosa C.A."/>
            <person name="Scheuner C."/>
            <person name="Sibirny A.A."/>
            <person name="Slot J.C."/>
            <person name="Stielow J.B."/>
            <person name="Sun H."/>
            <person name="Kurtzman C.P."/>
            <person name="Blackwell M."/>
            <person name="Grigoriev I.V."/>
            <person name="Jeffries T.W."/>
        </authorList>
    </citation>
    <scope>NUCLEOTIDE SEQUENCE [LARGE SCALE GENOMIC DNA]</scope>
    <source>
        <strain evidence="18">DSM 1968</strain>
    </source>
</reference>
<keyword evidence="7" id="KW-0827">Tyrosine biosynthesis</keyword>
<evidence type="ECO:0000313" key="17">
    <source>
        <dbReference type="EMBL" id="ODV63833.1"/>
    </source>
</evidence>
<evidence type="ECO:0000256" key="12">
    <source>
        <dbReference type="ARBA" id="ARBA00023235"/>
    </source>
</evidence>
<evidence type="ECO:0000256" key="4">
    <source>
        <dbReference type="ARBA" id="ARBA00012404"/>
    </source>
</evidence>
<dbReference type="EMBL" id="KV454475">
    <property type="protein sequence ID" value="ODV63833.1"/>
    <property type="molecule type" value="Genomic_DNA"/>
</dbReference>
<evidence type="ECO:0000256" key="13">
    <source>
        <dbReference type="ARBA" id="ARBA00023979"/>
    </source>
</evidence>
<comment type="function">
    <text evidence="14">Catalyzes the Claisen rearrangement of chorismate to prephenate. Acts at the first branch point in the aromatic amino acid pathway where it steers biosynthesis towards phenylalanine and tyrosine, and away from tryptophan.</text>
</comment>
<dbReference type="GO" id="GO:0006571">
    <property type="term" value="P:tyrosine biosynthetic process"/>
    <property type="evidence" value="ECO:0007669"/>
    <property type="project" value="UniProtKB-KW"/>
</dbReference>
<evidence type="ECO:0000256" key="8">
    <source>
        <dbReference type="ARBA" id="ARBA00022533"/>
    </source>
</evidence>
<keyword evidence="9 15" id="KW-0028">Amino-acid biosynthesis</keyword>
<dbReference type="Gene3D" id="1.10.590.10">
    <property type="entry name" value="Chorismate mutase, AroQ class superfamily, eukaryotic"/>
    <property type="match status" value="1"/>
</dbReference>
<dbReference type="PROSITE" id="PS51169">
    <property type="entry name" value="CHORISMATE_MUT_3"/>
    <property type="match status" value="1"/>
</dbReference>
<evidence type="ECO:0000256" key="9">
    <source>
        <dbReference type="ARBA" id="ARBA00022605"/>
    </source>
</evidence>
<evidence type="ECO:0000259" key="16">
    <source>
        <dbReference type="Pfam" id="PF01817"/>
    </source>
</evidence>
<dbReference type="RefSeq" id="XP_020050140.1">
    <property type="nucleotide sequence ID" value="XM_020192361.1"/>
</dbReference>
<dbReference type="GO" id="GO:0005737">
    <property type="term" value="C:cytoplasm"/>
    <property type="evidence" value="ECO:0007669"/>
    <property type="project" value="UniProtKB-SubCell"/>
</dbReference>
<dbReference type="SUPFAM" id="SSF48600">
    <property type="entry name" value="Chorismate mutase II"/>
    <property type="match status" value="1"/>
</dbReference>
<protein>
    <recommendedName>
        <fullName evidence="5 15">Chorismate mutase</fullName>
        <ecNumber evidence="4 15">5.4.99.5</ecNumber>
    </recommendedName>
</protein>